<evidence type="ECO:0000313" key="2">
    <source>
        <dbReference type="EMBL" id="NMP28182.1"/>
    </source>
</evidence>
<feature type="transmembrane region" description="Helical" evidence="1">
    <location>
        <begin position="77"/>
        <end position="97"/>
    </location>
</feature>
<keyword evidence="1" id="KW-1133">Transmembrane helix</keyword>
<reference evidence="2 3" key="1">
    <citation type="submission" date="2020-01" db="EMBL/GenBank/DDBJ databases">
        <authorList>
            <person name="Lee S.D."/>
        </authorList>
    </citation>
    <scope>NUCLEOTIDE SEQUENCE [LARGE SCALE GENOMIC DNA]</scope>
    <source>
        <strain evidence="2 3">SAP-1</strain>
    </source>
</reference>
<feature type="transmembrane region" description="Helical" evidence="1">
    <location>
        <begin position="158"/>
        <end position="178"/>
    </location>
</feature>
<accession>A0A848MMS4</accession>
<evidence type="ECO:0000256" key="1">
    <source>
        <dbReference type="SAM" id="Phobius"/>
    </source>
</evidence>
<keyword evidence="1" id="KW-0472">Membrane</keyword>
<dbReference type="AlphaFoldDB" id="A0A848MMS4"/>
<organism evidence="2 3">
    <name type="scientific">Rouxiella aceris</name>
    <dbReference type="NCBI Taxonomy" id="2703884"/>
    <lineage>
        <taxon>Bacteria</taxon>
        <taxon>Pseudomonadati</taxon>
        <taxon>Pseudomonadota</taxon>
        <taxon>Gammaproteobacteria</taxon>
        <taxon>Enterobacterales</taxon>
        <taxon>Yersiniaceae</taxon>
        <taxon>Rouxiella</taxon>
    </lineage>
</organism>
<dbReference type="EMBL" id="JAADJU010000007">
    <property type="protein sequence ID" value="NMP28182.1"/>
    <property type="molecule type" value="Genomic_DNA"/>
</dbReference>
<keyword evidence="1" id="KW-0812">Transmembrane</keyword>
<feature type="transmembrane region" description="Helical" evidence="1">
    <location>
        <begin position="103"/>
        <end position="124"/>
    </location>
</feature>
<evidence type="ECO:0000313" key="3">
    <source>
        <dbReference type="Proteomes" id="UP000585363"/>
    </source>
</evidence>
<gene>
    <name evidence="2" type="ORF">GW590_15065</name>
</gene>
<dbReference type="RefSeq" id="WP_169403876.1">
    <property type="nucleotide sequence ID" value="NZ_JAADJU010000007.1"/>
</dbReference>
<feature type="transmembrane region" description="Helical" evidence="1">
    <location>
        <begin position="133"/>
        <end position="152"/>
    </location>
</feature>
<dbReference type="Proteomes" id="UP000585363">
    <property type="component" value="Unassembled WGS sequence"/>
</dbReference>
<protein>
    <submittedName>
        <fullName evidence="2">MFS transporter</fullName>
    </submittedName>
</protein>
<reference evidence="2 3" key="2">
    <citation type="submission" date="2020-06" db="EMBL/GenBank/DDBJ databases">
        <title>Polyphasic characterization of a Rahnella strain isolated from tree sap.</title>
        <authorList>
            <person name="Kim I.S."/>
        </authorList>
    </citation>
    <scope>NUCLEOTIDE SEQUENCE [LARGE SCALE GENOMIC DNA]</scope>
    <source>
        <strain evidence="2 3">SAP-1</strain>
    </source>
</reference>
<feature type="transmembrane region" description="Helical" evidence="1">
    <location>
        <begin position="21"/>
        <end position="40"/>
    </location>
</feature>
<comment type="caution">
    <text evidence="2">The sequence shown here is derived from an EMBL/GenBank/DDBJ whole genome shotgun (WGS) entry which is preliminary data.</text>
</comment>
<sequence length="433" mass="48626">MVQIALLLFGTRFTRKKALPLALIALLWLVLGVVIIIDGLDGVRYFPLRTFGALLLIESMVTLFMASSASGAQRAIFTFKGGIFCFVALMILCGRSTSDMLLAIFFGFSYFITAILMMLAAWVVRFERWKQTFIGGIGRFAFAVFLVTPWPTHYHDTLSLFIGMTLILGGINTLNIALSLRHLQQGSSIFQLFAPVSLLKNVARRRPGKVFDARDMGAQGQGLTVHIWTPEGTSANPALPRPVINRYIAAVDSNGVISTGHAALEMTPDLYISLYPATEIDRSPGEFFNILKATQENNVAGVFQPSYRHEAEEWCESTRKIIFSRYNEASLRHFWEHYRQDEIYNLTWRNCSSSVAFALEAAMDGVLASRHHDWLAFIRLFFMPELWIAAQLRRRATTMAWTPGLVADYARAIRALVHLAGMRLKQEQKAAEG</sequence>
<proteinExistence type="predicted"/>
<keyword evidence="3" id="KW-1185">Reference proteome</keyword>
<name>A0A848MMS4_9GAMM</name>
<feature type="transmembrane region" description="Helical" evidence="1">
    <location>
        <begin position="46"/>
        <end position="65"/>
    </location>
</feature>